<dbReference type="InterPro" id="IPR011991">
    <property type="entry name" value="ArsR-like_HTH"/>
</dbReference>
<dbReference type="PANTHER" id="PTHR38600">
    <property type="entry name" value="TRANSCRIPTIONAL REGULATORY PROTEIN"/>
    <property type="match status" value="1"/>
</dbReference>
<dbReference type="GO" id="GO:0003677">
    <property type="term" value="F:DNA binding"/>
    <property type="evidence" value="ECO:0007669"/>
    <property type="project" value="UniProtKB-KW"/>
</dbReference>
<dbReference type="InterPro" id="IPR036390">
    <property type="entry name" value="WH_DNA-bd_sf"/>
</dbReference>
<proteinExistence type="predicted"/>
<dbReference type="PANTHER" id="PTHR38600:SF1">
    <property type="entry name" value="TRANSCRIPTIONAL REGULATORY PROTEIN"/>
    <property type="match status" value="1"/>
</dbReference>
<accession>A0AA96LI19</accession>
<dbReference type="CDD" id="cd00090">
    <property type="entry name" value="HTH_ARSR"/>
    <property type="match status" value="1"/>
</dbReference>
<evidence type="ECO:0000256" key="1">
    <source>
        <dbReference type="ARBA" id="ARBA00023125"/>
    </source>
</evidence>
<dbReference type="AlphaFoldDB" id="A0AA96LI19"/>
<sequence length="302" mass="33856">MKITAAEEWLPVYEALASRVRLRMIELLSVKEHNVKELAESLGLSSAIMSMHVRKLEQAGLIVAEPRRSGGGNQKVCRLAVNRLEVAFPAGRGLERPFVEATVPVGHYTDFDIRPTCGLATTAKMIGQFDDPRYFYEPERVNAGILWFGQGFVEYKIPNYLLASQLPEELELSFELGSEAPGINEQWPSDITFSINGKEIGTWTSPGDFGGQRGACTPEWWPANINQYGFLKILRVTNEGTFLDGEELSKVKIAELEPGLKQWTLRFEVKPNARHVGGLTLFGRGFGNYGRDIGLKVFYRER</sequence>
<organism evidence="3 4">
    <name type="scientific">Paenibacillus aurantius</name>
    <dbReference type="NCBI Taxonomy" id="2918900"/>
    <lineage>
        <taxon>Bacteria</taxon>
        <taxon>Bacillati</taxon>
        <taxon>Bacillota</taxon>
        <taxon>Bacilli</taxon>
        <taxon>Bacillales</taxon>
        <taxon>Paenibacillaceae</taxon>
        <taxon>Paenibacillus</taxon>
    </lineage>
</organism>
<dbReference type="Pfam" id="PF01022">
    <property type="entry name" value="HTH_5"/>
    <property type="match status" value="1"/>
</dbReference>
<keyword evidence="4" id="KW-1185">Reference proteome</keyword>
<evidence type="ECO:0000313" key="4">
    <source>
        <dbReference type="Proteomes" id="UP001305702"/>
    </source>
</evidence>
<dbReference type="PROSITE" id="PS50987">
    <property type="entry name" value="HTH_ARSR_2"/>
    <property type="match status" value="1"/>
</dbReference>
<dbReference type="SUPFAM" id="SSF46785">
    <property type="entry name" value="Winged helix' DNA-binding domain"/>
    <property type="match status" value="1"/>
</dbReference>
<name>A0AA96LI19_9BACL</name>
<dbReference type="KEGG" id="paun:MJA45_05560"/>
<dbReference type="Gene3D" id="1.10.10.10">
    <property type="entry name" value="Winged helix-like DNA-binding domain superfamily/Winged helix DNA-binding domain"/>
    <property type="match status" value="1"/>
</dbReference>
<dbReference type="InterPro" id="IPR001845">
    <property type="entry name" value="HTH_ArsR_DNA-bd_dom"/>
</dbReference>
<gene>
    <name evidence="3" type="ORF">MJA45_05560</name>
</gene>
<dbReference type="GO" id="GO:0003700">
    <property type="term" value="F:DNA-binding transcription factor activity"/>
    <property type="evidence" value="ECO:0007669"/>
    <property type="project" value="InterPro"/>
</dbReference>
<keyword evidence="1" id="KW-0238">DNA-binding</keyword>
<dbReference type="EMBL" id="CP130318">
    <property type="protein sequence ID" value="WNQ12500.1"/>
    <property type="molecule type" value="Genomic_DNA"/>
</dbReference>
<reference evidence="3 4" key="1">
    <citation type="submission" date="2022-02" db="EMBL/GenBank/DDBJ databases">
        <title>Paenibacillus sp. MBLB1776 Whole Genome Shotgun Sequencing.</title>
        <authorList>
            <person name="Hwang C.Y."/>
            <person name="Cho E.-S."/>
            <person name="Seo M.-J."/>
        </authorList>
    </citation>
    <scope>NUCLEOTIDE SEQUENCE [LARGE SCALE GENOMIC DNA]</scope>
    <source>
        <strain evidence="3 4">MBLB1776</strain>
    </source>
</reference>
<dbReference type="Proteomes" id="UP001305702">
    <property type="component" value="Chromosome"/>
</dbReference>
<feature type="domain" description="HTH arsR-type" evidence="2">
    <location>
        <begin position="1"/>
        <end position="95"/>
    </location>
</feature>
<dbReference type="SMART" id="SM00418">
    <property type="entry name" value="HTH_ARSR"/>
    <property type="match status" value="1"/>
</dbReference>
<protein>
    <submittedName>
        <fullName evidence="3">Helix-turn-helix domain-containing protein</fullName>
    </submittedName>
</protein>
<evidence type="ECO:0000313" key="3">
    <source>
        <dbReference type="EMBL" id="WNQ12500.1"/>
    </source>
</evidence>
<dbReference type="InterPro" id="IPR036388">
    <property type="entry name" value="WH-like_DNA-bd_sf"/>
</dbReference>
<evidence type="ECO:0000259" key="2">
    <source>
        <dbReference type="PROSITE" id="PS50987"/>
    </source>
</evidence>
<dbReference type="RefSeq" id="WP_315606277.1">
    <property type="nucleotide sequence ID" value="NZ_CP130318.1"/>
</dbReference>